<gene>
    <name evidence="3" type="ORF">J8A68_002680</name>
</gene>
<organism evidence="3 4">
    <name type="scientific">[Candida] subhashii</name>
    <dbReference type="NCBI Taxonomy" id="561895"/>
    <lineage>
        <taxon>Eukaryota</taxon>
        <taxon>Fungi</taxon>
        <taxon>Dikarya</taxon>
        <taxon>Ascomycota</taxon>
        <taxon>Saccharomycotina</taxon>
        <taxon>Pichiomycetes</taxon>
        <taxon>Debaryomycetaceae</taxon>
        <taxon>Spathaspora</taxon>
    </lineage>
</organism>
<dbReference type="PANTHER" id="PTHR10953">
    <property type="entry name" value="UBIQUITIN-ACTIVATING ENZYME E1"/>
    <property type="match status" value="1"/>
</dbReference>
<dbReference type="AlphaFoldDB" id="A0A8J5QX12"/>
<dbReference type="Proteomes" id="UP000694255">
    <property type="component" value="Unassembled WGS sequence"/>
</dbReference>
<dbReference type="Pfam" id="PF00899">
    <property type="entry name" value="ThiF"/>
    <property type="match status" value="1"/>
</dbReference>
<dbReference type="EMBL" id="JAGSYN010000117">
    <property type="protein sequence ID" value="KAG7663820.1"/>
    <property type="molecule type" value="Genomic_DNA"/>
</dbReference>
<evidence type="ECO:0000256" key="1">
    <source>
        <dbReference type="ARBA" id="ARBA00022490"/>
    </source>
</evidence>
<protein>
    <submittedName>
        <fullName evidence="3">AOS1</fullName>
    </submittedName>
</protein>
<keyword evidence="1" id="KW-0963">Cytoplasm</keyword>
<dbReference type="GO" id="GO:0031510">
    <property type="term" value="C:SUMO activating enzyme complex"/>
    <property type="evidence" value="ECO:0007669"/>
    <property type="project" value="TreeGrafter"/>
</dbReference>
<name>A0A8J5QX12_9ASCO</name>
<keyword evidence="4" id="KW-1185">Reference proteome</keyword>
<dbReference type="RefSeq" id="XP_049264052.1">
    <property type="nucleotide sequence ID" value="XM_049406456.1"/>
</dbReference>
<feature type="domain" description="THIF-type NAD/FAD binding fold" evidence="2">
    <location>
        <begin position="16"/>
        <end position="343"/>
    </location>
</feature>
<proteinExistence type="predicted"/>
<dbReference type="InterPro" id="IPR045886">
    <property type="entry name" value="ThiF/MoeB/HesA"/>
</dbReference>
<evidence type="ECO:0000313" key="4">
    <source>
        <dbReference type="Proteomes" id="UP000694255"/>
    </source>
</evidence>
<dbReference type="GO" id="GO:0005737">
    <property type="term" value="C:cytoplasm"/>
    <property type="evidence" value="ECO:0007669"/>
    <property type="project" value="TreeGrafter"/>
</dbReference>
<dbReference type="OrthoDB" id="1708823at2759"/>
<reference evidence="3 4" key="1">
    <citation type="journal article" date="2021" name="DNA Res.">
        <title>Genome analysis of Candida subhashii reveals its hybrid nature and dual mitochondrial genome conformations.</title>
        <authorList>
            <person name="Mixao V."/>
            <person name="Hegedusova E."/>
            <person name="Saus E."/>
            <person name="Pryszcz L.P."/>
            <person name="Cillingova A."/>
            <person name="Nosek J."/>
            <person name="Gabaldon T."/>
        </authorList>
    </citation>
    <scope>NUCLEOTIDE SEQUENCE [LARGE SCALE GENOMIC DNA]</scope>
    <source>
        <strain evidence="3 4">CBS 10753</strain>
    </source>
</reference>
<comment type="caution">
    <text evidence="3">The sequence shown here is derived from an EMBL/GenBank/DDBJ whole genome shotgun (WGS) entry which is preliminary data.</text>
</comment>
<sequence>MTTNSNELSADEIALYDRQIRLWGMGTQLRLRSTKILIINLGAIGTEVIKNLVLGGLNSIEILDNSTVKEEDFASQFFLPNDDKIIGEKKLPLVIGRIRELNNRVNLSINMKTLNEALQDEEYFKSFDLIIATEVEKDLLLQLNQLTRKLSIPLYVSGMHGMFAYIITDLIEHISTTEMEAGNQSRKSGTQLSRNKIITSVSIDEKSKKELVTITDHFTPISEIFHSKELPNQLNKRQLKRLSGALPLIFSLFEIPRPEDPESIIDISLLKTKALDICERFNVPSTAVTDEYLDLFSRQAFAEFTPIAAVIGGAVAQDVIQFLSKKESPINNVLILDSIKSEMPIYSL</sequence>
<dbReference type="GO" id="GO:0016925">
    <property type="term" value="P:protein sumoylation"/>
    <property type="evidence" value="ECO:0007669"/>
    <property type="project" value="TreeGrafter"/>
</dbReference>
<dbReference type="InterPro" id="IPR000594">
    <property type="entry name" value="ThiF_NAD_FAD-bd"/>
</dbReference>
<dbReference type="GO" id="GO:0019948">
    <property type="term" value="F:SUMO activating enzyme activity"/>
    <property type="evidence" value="ECO:0007669"/>
    <property type="project" value="TreeGrafter"/>
</dbReference>
<dbReference type="PANTHER" id="PTHR10953:SF162">
    <property type="entry name" value="SUMO-ACTIVATING ENZYME SUBUNIT 1"/>
    <property type="match status" value="1"/>
</dbReference>
<evidence type="ECO:0000313" key="3">
    <source>
        <dbReference type="EMBL" id="KAG7663820.1"/>
    </source>
</evidence>
<dbReference type="GeneID" id="73469481"/>
<evidence type="ECO:0000259" key="2">
    <source>
        <dbReference type="Pfam" id="PF00899"/>
    </source>
</evidence>
<accession>A0A8J5QX12</accession>